<keyword evidence="3" id="KW-1185">Reference proteome</keyword>
<dbReference type="EMBL" id="CAADRA010006831">
    <property type="protein sequence ID" value="VFT97030.1"/>
    <property type="molecule type" value="Genomic_DNA"/>
</dbReference>
<dbReference type="AlphaFoldDB" id="A0A485LEX0"/>
<sequence>MSARVVRTVYRELLRNAKLMDKHAAVKALVSPTEVATNPLCQDAVATLLRQKMYYLPYASAVEVVRNAFRTSSQTGDIGAAFLALRFLGDKLNLAKQYGLLQGSPFPPTRTYDLLEKVPSPPSVTITKYVFPSLGICLTQRFSRIRSGVFLIAHPLLFRPFEQSVILITSHTKKEGTTGFIVNEKGDKKHTLFPNYDINAALQPLFGSRAVYYGGPVDGGSVSYLHTEPAIGGIPVDAANESVRLFVGGNLLDFATMDQANAKDVVFFNGYAGWTPNMLQKELAMGSWIMVDAPLSLAIRPPPNLWRHLLNELGPEFDQFSSIPRNVNFYLTP</sequence>
<evidence type="ECO:0000313" key="3">
    <source>
        <dbReference type="Proteomes" id="UP000332933"/>
    </source>
</evidence>
<protein>
    <submittedName>
        <fullName evidence="2">Aste57867_20343 protein</fullName>
    </submittedName>
</protein>
<accession>A0A485LEX0</accession>
<evidence type="ECO:0000313" key="1">
    <source>
        <dbReference type="EMBL" id="KAF0687962.1"/>
    </source>
</evidence>
<dbReference type="PANTHER" id="PTHR31984">
    <property type="entry name" value="TRANSPORTER, PUTATIVE (DUF179)-RELATED"/>
    <property type="match status" value="1"/>
</dbReference>
<organism evidence="2 3">
    <name type="scientific">Aphanomyces stellatus</name>
    <dbReference type="NCBI Taxonomy" id="120398"/>
    <lineage>
        <taxon>Eukaryota</taxon>
        <taxon>Sar</taxon>
        <taxon>Stramenopiles</taxon>
        <taxon>Oomycota</taxon>
        <taxon>Saprolegniomycetes</taxon>
        <taxon>Saprolegniales</taxon>
        <taxon>Verrucalvaceae</taxon>
        <taxon>Aphanomyces</taxon>
    </lineage>
</organism>
<reference evidence="2 3" key="1">
    <citation type="submission" date="2019-03" db="EMBL/GenBank/DDBJ databases">
        <authorList>
            <person name="Gaulin E."/>
            <person name="Dumas B."/>
        </authorList>
    </citation>
    <scope>NUCLEOTIDE SEQUENCE [LARGE SCALE GENOMIC DNA]</scope>
    <source>
        <strain evidence="2">CBS 568.67</strain>
    </source>
</reference>
<name>A0A485LEX0_9STRA</name>
<dbReference type="OrthoDB" id="272750at2759"/>
<dbReference type="InterPro" id="IPR003774">
    <property type="entry name" value="AlgH-like"/>
</dbReference>
<evidence type="ECO:0000313" key="2">
    <source>
        <dbReference type="EMBL" id="VFT97030.1"/>
    </source>
</evidence>
<dbReference type="PANTHER" id="PTHR31984:SF17">
    <property type="entry name" value="TRANSCRIPTIONAL REGULATOR"/>
    <property type="match status" value="1"/>
</dbReference>
<proteinExistence type="predicted"/>
<dbReference type="EMBL" id="VJMH01006808">
    <property type="protein sequence ID" value="KAF0687962.1"/>
    <property type="molecule type" value="Genomic_DNA"/>
</dbReference>
<dbReference type="Gene3D" id="3.40.1740.10">
    <property type="entry name" value="VC0467-like"/>
    <property type="match status" value="1"/>
</dbReference>
<dbReference type="SUPFAM" id="SSF143456">
    <property type="entry name" value="VC0467-like"/>
    <property type="match status" value="1"/>
</dbReference>
<dbReference type="Pfam" id="PF02622">
    <property type="entry name" value="DUF179"/>
    <property type="match status" value="1"/>
</dbReference>
<dbReference type="Proteomes" id="UP000332933">
    <property type="component" value="Unassembled WGS sequence"/>
</dbReference>
<reference evidence="1" key="2">
    <citation type="submission" date="2019-06" db="EMBL/GenBank/DDBJ databases">
        <title>Genomics analysis of Aphanomyces spp. identifies a new class of oomycete effector associated with host adaptation.</title>
        <authorList>
            <person name="Gaulin E."/>
        </authorList>
    </citation>
    <scope>NUCLEOTIDE SEQUENCE</scope>
    <source>
        <strain evidence="1">CBS 578.67</strain>
    </source>
</reference>
<gene>
    <name evidence="2" type="primary">Aste57867_20343</name>
    <name evidence="1" type="ORF">As57867_020277</name>
    <name evidence="2" type="ORF">ASTE57867_20343</name>
</gene>